<feature type="domain" description="Outer membrane protein beta-barrel" evidence="3">
    <location>
        <begin position="9"/>
        <end position="210"/>
    </location>
</feature>
<gene>
    <name evidence="4" type="ORF">CULFYP111_00932</name>
</gene>
<evidence type="ECO:0000256" key="1">
    <source>
        <dbReference type="ARBA" id="ARBA00022729"/>
    </source>
</evidence>
<dbReference type="Pfam" id="PF13505">
    <property type="entry name" value="OMP_b-brl"/>
    <property type="match status" value="1"/>
</dbReference>
<feature type="signal peptide" evidence="2">
    <location>
        <begin position="1"/>
        <end position="21"/>
    </location>
</feature>
<organism evidence="4">
    <name type="scientific">Campylobacter ureolyticus</name>
    <dbReference type="NCBI Taxonomy" id="827"/>
    <lineage>
        <taxon>Bacteria</taxon>
        <taxon>Pseudomonadati</taxon>
        <taxon>Campylobacterota</taxon>
        <taxon>Epsilonproteobacteria</taxon>
        <taxon>Campylobacterales</taxon>
        <taxon>Campylobacteraceae</taxon>
        <taxon>Campylobacter</taxon>
    </lineage>
</organism>
<sequence>MKNIVLKSLVASSLLCSSLLADSFVGVFGGYSLKSEFKLKDDSGSDIEEGDIDKLKLDDKKLNLGVKAGYDFDSFRAYGAYRYNFKAKDSYFIDNFLGNMEWKSHDFLIGADYTPNITDSFKFSLGIYGGISRLNMRLEGIDYDDNSKDSFSKDKTGFIYGAKIGGIYELDENNEVEFGYQIDESDYGKIEDVKIKVRDHGLYLGYNYKF</sequence>
<protein>
    <recommendedName>
        <fullName evidence="3">Outer membrane protein beta-barrel domain-containing protein</fullName>
    </recommendedName>
</protein>
<feature type="chain" id="PRO_5026948281" description="Outer membrane protein beta-barrel domain-containing protein" evidence="2">
    <location>
        <begin position="22"/>
        <end position="210"/>
    </location>
</feature>
<dbReference type="RefSeq" id="WP_156847299.1">
    <property type="nucleotide sequence ID" value="NZ_CACRSK010000002.1"/>
</dbReference>
<accession>A0A6N2SM49</accession>
<dbReference type="InterPro" id="IPR011250">
    <property type="entry name" value="OMP/PagP_B-barrel"/>
</dbReference>
<keyword evidence="1 2" id="KW-0732">Signal</keyword>
<evidence type="ECO:0000313" key="4">
    <source>
        <dbReference type="EMBL" id="VYS93171.1"/>
    </source>
</evidence>
<dbReference type="EMBL" id="CACRSK010000002">
    <property type="protein sequence ID" value="VYS93171.1"/>
    <property type="molecule type" value="Genomic_DNA"/>
</dbReference>
<reference evidence="4" key="1">
    <citation type="submission" date="2019-11" db="EMBL/GenBank/DDBJ databases">
        <authorList>
            <person name="Feng L."/>
        </authorList>
    </citation>
    <scope>NUCLEOTIDE SEQUENCE</scope>
    <source>
        <strain evidence="4">CUreolyticusLFYP111</strain>
    </source>
</reference>
<evidence type="ECO:0000256" key="2">
    <source>
        <dbReference type="SAM" id="SignalP"/>
    </source>
</evidence>
<dbReference type="Gene3D" id="2.40.160.20">
    <property type="match status" value="1"/>
</dbReference>
<dbReference type="InterPro" id="IPR027385">
    <property type="entry name" value="Beta-barrel_OMP"/>
</dbReference>
<name>A0A6N2SM49_9BACT</name>
<evidence type="ECO:0000259" key="3">
    <source>
        <dbReference type="Pfam" id="PF13505"/>
    </source>
</evidence>
<dbReference type="AlphaFoldDB" id="A0A6N2SM49"/>
<dbReference type="SUPFAM" id="SSF56925">
    <property type="entry name" value="OMPA-like"/>
    <property type="match status" value="1"/>
</dbReference>
<proteinExistence type="predicted"/>